<dbReference type="PANTHER" id="PTHR42886:SF38">
    <property type="entry name" value="ALPHA_BETA-HYDROLASES SUPERFAMILY PROTEIN"/>
    <property type="match status" value="1"/>
</dbReference>
<dbReference type="InterPro" id="IPR029058">
    <property type="entry name" value="AB_hydrolase_fold"/>
</dbReference>
<comment type="caution">
    <text evidence="2">The sequence shown here is derived from an EMBL/GenBank/DDBJ whole genome shotgun (WGS) entry which is preliminary data.</text>
</comment>
<dbReference type="PANTHER" id="PTHR42886">
    <property type="entry name" value="RE40534P-RELATED"/>
    <property type="match status" value="1"/>
</dbReference>
<dbReference type="Pfam" id="PF12146">
    <property type="entry name" value="Hydrolase_4"/>
    <property type="match status" value="1"/>
</dbReference>
<gene>
    <name evidence="2" type="ORF">OPV22_017645</name>
</gene>
<organism evidence="2 3">
    <name type="scientific">Ensete ventricosum</name>
    <name type="common">Abyssinian banana</name>
    <name type="synonym">Musa ensete</name>
    <dbReference type="NCBI Taxonomy" id="4639"/>
    <lineage>
        <taxon>Eukaryota</taxon>
        <taxon>Viridiplantae</taxon>
        <taxon>Streptophyta</taxon>
        <taxon>Embryophyta</taxon>
        <taxon>Tracheophyta</taxon>
        <taxon>Spermatophyta</taxon>
        <taxon>Magnoliopsida</taxon>
        <taxon>Liliopsida</taxon>
        <taxon>Zingiberales</taxon>
        <taxon>Musaceae</taxon>
        <taxon>Ensete</taxon>
    </lineage>
</organism>
<dbReference type="EMBL" id="JAQQAF010000005">
    <property type="protein sequence ID" value="KAJ8485160.1"/>
    <property type="molecule type" value="Genomic_DNA"/>
</dbReference>
<evidence type="ECO:0000259" key="1">
    <source>
        <dbReference type="Pfam" id="PF12146"/>
    </source>
</evidence>
<evidence type="ECO:0000313" key="3">
    <source>
        <dbReference type="Proteomes" id="UP001222027"/>
    </source>
</evidence>
<proteinExistence type="predicted"/>
<name>A0AAV8R064_ENSVE</name>
<reference evidence="2 3" key="1">
    <citation type="submission" date="2022-12" db="EMBL/GenBank/DDBJ databases">
        <title>Chromosome-scale assembly of the Ensete ventricosum genome.</title>
        <authorList>
            <person name="Dussert Y."/>
            <person name="Stocks J."/>
            <person name="Wendawek A."/>
            <person name="Woldeyes F."/>
            <person name="Nichols R.A."/>
            <person name="Borrell J.S."/>
        </authorList>
    </citation>
    <scope>NUCLEOTIDE SEQUENCE [LARGE SCALE GENOMIC DNA]</scope>
    <source>
        <strain evidence="3">cv. Maze</strain>
        <tissue evidence="2">Seeds</tissue>
    </source>
</reference>
<dbReference type="Proteomes" id="UP001222027">
    <property type="component" value="Unassembled WGS sequence"/>
</dbReference>
<dbReference type="SUPFAM" id="SSF53474">
    <property type="entry name" value="alpha/beta-Hydrolases"/>
    <property type="match status" value="1"/>
</dbReference>
<dbReference type="Gene3D" id="3.40.50.1820">
    <property type="entry name" value="alpha/beta hydrolase"/>
    <property type="match status" value="1"/>
</dbReference>
<dbReference type="InterPro" id="IPR022742">
    <property type="entry name" value="Hydrolase_4"/>
</dbReference>
<protein>
    <recommendedName>
        <fullName evidence="1">Serine aminopeptidase S33 domain-containing protein</fullName>
    </recommendedName>
</protein>
<evidence type="ECO:0000313" key="2">
    <source>
        <dbReference type="EMBL" id="KAJ8485160.1"/>
    </source>
</evidence>
<sequence>MAERLPTAKEPQILESSQSRVEILNKYGERLVGVLHDAGSKKLVILCHGFRSSKDESIFLNLTSALTNQGISVFRFDFAGNGQSDGIFRYGNYRREAEDLRAVILYFSELKYEISAILGHSKGGNVVLLYASVYHDVHIVINLSGRFALDRGIEGRLGRDFMQRIEKDGFIDVKDRTGKVEYWVTEESLKDRLDTDMHAACHSIDKECRVLTIHGSKDEIVPMEDAMEFAKLIPNHKLYIMEGANHSYAAHQGGLASVVLDFLRSNQVEDADTMRTELGSCYCFGFVRQPSLAKREE</sequence>
<feature type="domain" description="Serine aminopeptidase S33" evidence="1">
    <location>
        <begin position="40"/>
        <end position="150"/>
    </location>
</feature>
<keyword evidence="3" id="KW-1185">Reference proteome</keyword>
<accession>A0AAV8R064</accession>
<dbReference type="AlphaFoldDB" id="A0AAV8R064"/>